<keyword evidence="2" id="KW-1185">Reference proteome</keyword>
<name>E5DQ77_9CAUD</name>
<proteinExistence type="predicted"/>
<dbReference type="GeneID" id="18560068"/>
<dbReference type="OrthoDB" id="26633at10239"/>
<sequence>MMKNQKLVKQMDQEYKKAVGLLRVTYWSQIMNRRMPRAFELDRLMMILKGYYSDFSDQDESFVPVTMIEFLKNEKRPFGSKAKWQSIAYNLGWDYGRCLCFDLLDLPDFVELEAKSLYNGLIEQLEKQNEH</sequence>
<protein>
    <submittedName>
        <fullName evidence="1">Uncharacterized protein</fullName>
    </submittedName>
</protein>
<gene>
    <name evidence="1" type="ORF">PX29p144</name>
</gene>
<accession>E5DQ77</accession>
<dbReference type="RefSeq" id="YP_009011573.1">
    <property type="nucleotide sequence ID" value="NC_023688.1"/>
</dbReference>
<dbReference type="EMBL" id="GU396103">
    <property type="protein sequence ID" value="ADQ52863.1"/>
    <property type="molecule type" value="Genomic_DNA"/>
</dbReference>
<dbReference type="Proteomes" id="UP000008726">
    <property type="component" value="Segment"/>
</dbReference>
<reference evidence="1 2" key="1">
    <citation type="journal article" date="2010" name="Virol. J.">
        <title>Genomes of the T4-related bacteriophages as windows on microbial genome evolution.</title>
        <authorList>
            <person name="Petrov V.M."/>
            <person name="Ratnayaka S."/>
            <person name="Nolan J.M."/>
            <person name="Miller E.S."/>
            <person name="Karam J.D."/>
        </authorList>
    </citation>
    <scope>NUCLEOTIDE SEQUENCE [LARGE SCALE GENOMIC DNA]</scope>
</reference>
<evidence type="ECO:0000313" key="2">
    <source>
        <dbReference type="Proteomes" id="UP000008726"/>
    </source>
</evidence>
<dbReference type="KEGG" id="vg:18560068"/>
<organism evidence="1 2">
    <name type="scientific">Aeromonas phage PX29</name>
    <dbReference type="NCBI Taxonomy" id="926067"/>
    <lineage>
        <taxon>Viruses</taxon>
        <taxon>Duplodnaviria</taxon>
        <taxon>Heunggongvirae</taxon>
        <taxon>Uroviricota</taxon>
        <taxon>Caudoviricetes</taxon>
        <taxon>Pantevenvirales</taxon>
        <taxon>Straboviridae</taxon>
        <taxon>Angelvirus</taxon>
        <taxon>Angelvirus px29</taxon>
    </lineage>
</organism>
<evidence type="ECO:0000313" key="1">
    <source>
        <dbReference type="EMBL" id="ADQ52863.1"/>
    </source>
</evidence>